<dbReference type="PROSITE" id="PS50039">
    <property type="entry name" value="FORK_HEAD_3"/>
    <property type="match status" value="1"/>
</dbReference>
<evidence type="ECO:0000256" key="7">
    <source>
        <dbReference type="SAM" id="MobiDB-lite"/>
    </source>
</evidence>
<evidence type="ECO:0000256" key="5">
    <source>
        <dbReference type="ARBA" id="ARBA00023242"/>
    </source>
</evidence>
<dbReference type="InterPro" id="IPR001766">
    <property type="entry name" value="Fork_head_dom"/>
</dbReference>
<dbReference type="CDD" id="cd00059">
    <property type="entry name" value="FH_FOX"/>
    <property type="match status" value="1"/>
</dbReference>
<feature type="region of interest" description="Disordered" evidence="7">
    <location>
        <begin position="428"/>
        <end position="522"/>
    </location>
</feature>
<dbReference type="SMART" id="SM00339">
    <property type="entry name" value="FH"/>
    <property type="match status" value="1"/>
</dbReference>
<reference evidence="10 11" key="1">
    <citation type="submission" date="2019-02" db="EMBL/GenBank/DDBJ databases">
        <title>Genome sequencing of the rare red list fungi Phlebia centrifuga.</title>
        <authorList>
            <person name="Buettner E."/>
            <person name="Kellner H."/>
        </authorList>
    </citation>
    <scope>NUCLEOTIDE SEQUENCE [LARGE SCALE GENOMIC DNA]</scope>
    <source>
        <strain evidence="10 11">DSM 108282</strain>
    </source>
</reference>
<dbReference type="InterPro" id="IPR036388">
    <property type="entry name" value="WH-like_DNA-bd_sf"/>
</dbReference>
<dbReference type="Pfam" id="PF00498">
    <property type="entry name" value="FHA"/>
    <property type="match status" value="1"/>
</dbReference>
<feature type="compositionally biased region" description="Low complexity" evidence="7">
    <location>
        <begin position="303"/>
        <end position="322"/>
    </location>
</feature>
<dbReference type="AlphaFoldDB" id="A0A4V3X9L8"/>
<dbReference type="SUPFAM" id="SSF46785">
    <property type="entry name" value="Winged helix' DNA-binding domain"/>
    <property type="match status" value="1"/>
</dbReference>
<feature type="compositionally biased region" description="Polar residues" evidence="7">
    <location>
        <begin position="276"/>
        <end position="290"/>
    </location>
</feature>
<evidence type="ECO:0000256" key="4">
    <source>
        <dbReference type="ARBA" id="ARBA00023163"/>
    </source>
</evidence>
<proteinExistence type="predicted"/>
<feature type="region of interest" description="Disordered" evidence="7">
    <location>
        <begin position="129"/>
        <end position="150"/>
    </location>
</feature>
<evidence type="ECO:0000256" key="3">
    <source>
        <dbReference type="ARBA" id="ARBA00023125"/>
    </source>
</evidence>
<dbReference type="InterPro" id="IPR036390">
    <property type="entry name" value="WH_DNA-bd_sf"/>
</dbReference>
<feature type="compositionally biased region" description="Polar residues" evidence="7">
    <location>
        <begin position="471"/>
        <end position="484"/>
    </location>
</feature>
<dbReference type="GO" id="GO:0000978">
    <property type="term" value="F:RNA polymerase II cis-regulatory region sequence-specific DNA binding"/>
    <property type="evidence" value="ECO:0007669"/>
    <property type="project" value="TreeGrafter"/>
</dbReference>
<feature type="region of interest" description="Disordered" evidence="7">
    <location>
        <begin position="276"/>
        <end position="345"/>
    </location>
</feature>
<dbReference type="EMBL" id="SGPJ01000410">
    <property type="protein sequence ID" value="THG94692.1"/>
    <property type="molecule type" value="Genomic_DNA"/>
</dbReference>
<feature type="compositionally biased region" description="Basic and acidic residues" evidence="7">
    <location>
        <begin position="137"/>
        <end position="150"/>
    </location>
</feature>
<organism evidence="10 11">
    <name type="scientific">Hermanssonia centrifuga</name>
    <dbReference type="NCBI Taxonomy" id="98765"/>
    <lineage>
        <taxon>Eukaryota</taxon>
        <taxon>Fungi</taxon>
        <taxon>Dikarya</taxon>
        <taxon>Basidiomycota</taxon>
        <taxon>Agaricomycotina</taxon>
        <taxon>Agaricomycetes</taxon>
        <taxon>Polyporales</taxon>
        <taxon>Meruliaceae</taxon>
        <taxon>Hermanssonia</taxon>
    </lineage>
</organism>
<keyword evidence="3 6" id="KW-0238">DNA-binding</keyword>
<dbReference type="PROSITE" id="PS50006">
    <property type="entry name" value="FHA_DOMAIN"/>
    <property type="match status" value="1"/>
</dbReference>
<protein>
    <submittedName>
        <fullName evidence="10">Uncharacterized protein</fullName>
    </submittedName>
</protein>
<evidence type="ECO:0000313" key="10">
    <source>
        <dbReference type="EMBL" id="THG94692.1"/>
    </source>
</evidence>
<dbReference type="Pfam" id="PF00250">
    <property type="entry name" value="Forkhead"/>
    <property type="match status" value="1"/>
</dbReference>
<sequence>MAAALSYAQDTLAKPLTTLNDSHDSHDPLPDKISAYYSLVFPNFTYYLQTLNVTIGRRCIPTSTASSSDNPQVDVDLGPLKSVSRLHAKIEYDEDEERFVLAVVGRNGAWVDGVWSGSGSQVPLGDRFKSTKKRKKSDADAFPRMKPEDLPPKPQFTYAQLCYRAIKGLDGRGSLQEICQWIQDTYEWYKYSDKDWESSVRHNLSSNRAFKKVERGPEEKGKGALWSLDPQYEHTFEEQDCRKQIGDGKASGKKGKSAPLEPALRRSVKVMKNVQNNGANAGVPQTTNISVKLEPSPTPVPTPFSSIPLSTMTPSPSPSLSSANTVVATSTPGASTSSVPQAPSSLPVIPPSVRLPIVIGPAPASSEASNPEPKPIVLHQNTLILNPTIFAHLAPQQLRELEALGAQKALDILQTYIVRFYKEKLRAESGRGRGRGGRGRRPRGGGVQTPGRPQAANDGLFTTAPLPTRTPKPQLQVNTESTPPMASLQPPPESAPSPVIVVDDDDEDAHVSKRPRLEGEDP</sequence>
<dbReference type="InterPro" id="IPR000253">
    <property type="entry name" value="FHA_dom"/>
</dbReference>
<name>A0A4V3X9L8_9APHY</name>
<dbReference type="PANTHER" id="PTHR45881">
    <property type="entry name" value="CHECKPOINT SUPPRESSOR 1-LIKE, ISOFORM A-RELATED"/>
    <property type="match status" value="1"/>
</dbReference>
<keyword evidence="4" id="KW-0804">Transcription</keyword>
<feature type="DNA-binding region" description="Fork-head" evidence="6">
    <location>
        <begin position="153"/>
        <end position="246"/>
    </location>
</feature>
<dbReference type="PANTHER" id="PTHR45881:SF1">
    <property type="entry name" value="FORK HEAD PROTEIN HOMOLOG 2"/>
    <property type="match status" value="1"/>
</dbReference>
<dbReference type="GO" id="GO:0005634">
    <property type="term" value="C:nucleus"/>
    <property type="evidence" value="ECO:0007669"/>
    <property type="project" value="UniProtKB-SubCell"/>
</dbReference>
<accession>A0A4V3X9L8</accession>
<dbReference type="Gene3D" id="1.10.10.10">
    <property type="entry name" value="Winged helix-like DNA-binding domain superfamily/Winged helix DNA-binding domain"/>
    <property type="match status" value="1"/>
</dbReference>
<feature type="compositionally biased region" description="Basic residues" evidence="7">
    <location>
        <begin position="432"/>
        <end position="443"/>
    </location>
</feature>
<comment type="caution">
    <text evidence="10">The sequence shown here is derived from an EMBL/GenBank/DDBJ whole genome shotgun (WGS) entry which is preliminary data.</text>
</comment>
<feature type="compositionally biased region" description="Polar residues" evidence="7">
    <location>
        <begin position="323"/>
        <end position="344"/>
    </location>
</feature>
<feature type="domain" description="Fork-head" evidence="9">
    <location>
        <begin position="153"/>
        <end position="246"/>
    </location>
</feature>
<dbReference type="Proteomes" id="UP000309038">
    <property type="component" value="Unassembled WGS sequence"/>
</dbReference>
<dbReference type="SUPFAM" id="SSF49879">
    <property type="entry name" value="SMAD/FHA domain"/>
    <property type="match status" value="1"/>
</dbReference>
<keyword evidence="11" id="KW-1185">Reference proteome</keyword>
<dbReference type="GO" id="GO:0000981">
    <property type="term" value="F:DNA-binding transcription factor activity, RNA polymerase II-specific"/>
    <property type="evidence" value="ECO:0007669"/>
    <property type="project" value="TreeGrafter"/>
</dbReference>
<evidence type="ECO:0000259" key="8">
    <source>
        <dbReference type="PROSITE" id="PS50006"/>
    </source>
</evidence>
<dbReference type="Gene3D" id="2.60.200.20">
    <property type="match status" value="1"/>
</dbReference>
<gene>
    <name evidence="10" type="ORF">EW026_g6829</name>
</gene>
<dbReference type="PRINTS" id="PR00053">
    <property type="entry name" value="FORKHEAD"/>
</dbReference>
<evidence type="ECO:0000256" key="1">
    <source>
        <dbReference type="ARBA" id="ARBA00004123"/>
    </source>
</evidence>
<feature type="compositionally biased region" description="Basic and acidic residues" evidence="7">
    <location>
        <begin position="509"/>
        <end position="522"/>
    </location>
</feature>
<dbReference type="InterPro" id="IPR008984">
    <property type="entry name" value="SMAD_FHA_dom_sf"/>
</dbReference>
<comment type="subcellular location">
    <subcellularLocation>
        <location evidence="1 6">Nucleus</location>
    </subcellularLocation>
</comment>
<evidence type="ECO:0000313" key="11">
    <source>
        <dbReference type="Proteomes" id="UP000309038"/>
    </source>
</evidence>
<dbReference type="CDD" id="cd22701">
    <property type="entry name" value="FHA_FKH1-like"/>
    <property type="match status" value="1"/>
</dbReference>
<evidence type="ECO:0000256" key="2">
    <source>
        <dbReference type="ARBA" id="ARBA00023015"/>
    </source>
</evidence>
<evidence type="ECO:0000256" key="6">
    <source>
        <dbReference type="PROSITE-ProRule" id="PRU00089"/>
    </source>
</evidence>
<keyword evidence="5 6" id="KW-0539">Nucleus</keyword>
<keyword evidence="2" id="KW-0805">Transcription regulation</keyword>
<feature type="domain" description="FHA" evidence="8">
    <location>
        <begin position="53"/>
        <end position="116"/>
    </location>
</feature>
<evidence type="ECO:0000259" key="9">
    <source>
        <dbReference type="PROSITE" id="PS50039"/>
    </source>
</evidence>